<evidence type="ECO:0000313" key="1">
    <source>
        <dbReference type="EMBL" id="CAG5183105.1"/>
    </source>
</evidence>
<keyword evidence="2" id="KW-1185">Reference proteome</keyword>
<dbReference type="Proteomes" id="UP000676310">
    <property type="component" value="Unassembled WGS sequence"/>
</dbReference>
<gene>
    <name evidence="1" type="ORF">ALTATR162_LOCUS10433</name>
</gene>
<evidence type="ECO:0000313" key="2">
    <source>
        <dbReference type="Proteomes" id="UP000676310"/>
    </source>
</evidence>
<sequence>MDIADRLHSQYAHLGPQYAPKEDTTGQNLEGDLAKSLRGQNLVARELRSSYQAGRFPSITRLFVQDLHDYGSVLQDDWRVNTVGILLGCIEVIPIVCIDLEVDPGNQADQESAHDLEATAYYLKEHGHLRFLDENLSDVHVCPNIFWATSTTGVRLLKKTRGLSKYDLDWVDPMRHGMDLREFLERIGAEHSKNMALLAGRYINSIIGTVRTSYVLDGILEWYN</sequence>
<accession>A0A8J2IE25</accession>
<organism evidence="1 2">
    <name type="scientific">Alternaria atra</name>
    <dbReference type="NCBI Taxonomy" id="119953"/>
    <lineage>
        <taxon>Eukaryota</taxon>
        <taxon>Fungi</taxon>
        <taxon>Dikarya</taxon>
        <taxon>Ascomycota</taxon>
        <taxon>Pezizomycotina</taxon>
        <taxon>Dothideomycetes</taxon>
        <taxon>Pleosporomycetidae</taxon>
        <taxon>Pleosporales</taxon>
        <taxon>Pleosporineae</taxon>
        <taxon>Pleosporaceae</taxon>
        <taxon>Alternaria</taxon>
        <taxon>Alternaria sect. Ulocladioides</taxon>
    </lineage>
</organism>
<dbReference type="GeneID" id="67010594"/>
<proteinExistence type="predicted"/>
<dbReference type="RefSeq" id="XP_043174004.1">
    <property type="nucleotide sequence ID" value="XM_043318069.1"/>
</dbReference>
<dbReference type="EMBL" id="CAJRGZ010000028">
    <property type="protein sequence ID" value="CAG5183105.1"/>
    <property type="molecule type" value="Genomic_DNA"/>
</dbReference>
<name>A0A8J2IE25_9PLEO</name>
<protein>
    <submittedName>
        <fullName evidence="1">Uncharacterized protein</fullName>
    </submittedName>
</protein>
<dbReference type="AlphaFoldDB" id="A0A8J2IE25"/>
<comment type="caution">
    <text evidence="1">The sequence shown here is derived from an EMBL/GenBank/DDBJ whole genome shotgun (WGS) entry which is preliminary data.</text>
</comment>
<reference evidence="1" key="1">
    <citation type="submission" date="2021-05" db="EMBL/GenBank/DDBJ databases">
        <authorList>
            <person name="Stam R."/>
        </authorList>
    </citation>
    <scope>NUCLEOTIDE SEQUENCE</scope>
    <source>
        <strain evidence="1">CS162</strain>
    </source>
</reference>
<dbReference type="OrthoDB" id="4192220at2759"/>